<dbReference type="HOGENOM" id="CLU_2026240_0_0_1"/>
<evidence type="ECO:0000313" key="2">
    <source>
        <dbReference type="Proteomes" id="UP000019804"/>
    </source>
</evidence>
<proteinExistence type="predicted"/>
<dbReference type="EMBL" id="KK088440">
    <property type="protein sequence ID" value="EYE91976.1"/>
    <property type="molecule type" value="Genomic_DNA"/>
</dbReference>
<sequence length="122" mass="13741">MTNLVCTALTDKYDLDLGAKTQPSVNIDDLLFTTYHLMALSDMHFPTSQAIDSVPPYTLKRALKPSQCSDVPSGTLRVIGLLMQRKPFDMNERKYTKLPLASQPDLRIPVLCTNIEKEQQQT</sequence>
<dbReference type="STRING" id="1388766.A0A017S557"/>
<dbReference type="GeneID" id="63695523"/>
<gene>
    <name evidence="1" type="ORF">EURHEDRAFT_405637</name>
</gene>
<dbReference type="AlphaFoldDB" id="A0A017S557"/>
<dbReference type="RefSeq" id="XP_040635666.1">
    <property type="nucleotide sequence ID" value="XM_040780399.1"/>
</dbReference>
<accession>A0A017S557</accession>
<organism evidence="1 2">
    <name type="scientific">Aspergillus ruber (strain CBS 135680)</name>
    <dbReference type="NCBI Taxonomy" id="1388766"/>
    <lineage>
        <taxon>Eukaryota</taxon>
        <taxon>Fungi</taxon>
        <taxon>Dikarya</taxon>
        <taxon>Ascomycota</taxon>
        <taxon>Pezizomycotina</taxon>
        <taxon>Eurotiomycetes</taxon>
        <taxon>Eurotiomycetidae</taxon>
        <taxon>Eurotiales</taxon>
        <taxon>Aspergillaceae</taxon>
        <taxon>Aspergillus</taxon>
        <taxon>Aspergillus subgen. Aspergillus</taxon>
    </lineage>
</organism>
<dbReference type="OrthoDB" id="4485682at2759"/>
<evidence type="ECO:0000313" key="1">
    <source>
        <dbReference type="EMBL" id="EYE91976.1"/>
    </source>
</evidence>
<reference evidence="2" key="1">
    <citation type="journal article" date="2014" name="Nat. Commun.">
        <title>Genomic adaptations of the halophilic Dead Sea filamentous fungus Eurotium rubrum.</title>
        <authorList>
            <person name="Kis-Papo T."/>
            <person name="Weig A.R."/>
            <person name="Riley R."/>
            <person name="Persoh D."/>
            <person name="Salamov A."/>
            <person name="Sun H."/>
            <person name="Lipzen A."/>
            <person name="Wasser S.P."/>
            <person name="Rambold G."/>
            <person name="Grigoriev I.V."/>
            <person name="Nevo E."/>
        </authorList>
    </citation>
    <scope>NUCLEOTIDE SEQUENCE [LARGE SCALE GENOMIC DNA]</scope>
    <source>
        <strain evidence="2">CBS 135680</strain>
    </source>
</reference>
<keyword evidence="2" id="KW-1185">Reference proteome</keyword>
<dbReference type="Proteomes" id="UP000019804">
    <property type="component" value="Unassembled WGS sequence"/>
</dbReference>
<protein>
    <submittedName>
        <fullName evidence="1">Uncharacterized protein</fullName>
    </submittedName>
</protein>
<name>A0A017S557_ASPRC</name>